<evidence type="ECO:0000313" key="1">
    <source>
        <dbReference type="EMBL" id="KAK3216210.1"/>
    </source>
</evidence>
<organism evidence="1 2">
    <name type="scientific">Pseudopithomyces chartarum</name>
    <dbReference type="NCBI Taxonomy" id="1892770"/>
    <lineage>
        <taxon>Eukaryota</taxon>
        <taxon>Fungi</taxon>
        <taxon>Dikarya</taxon>
        <taxon>Ascomycota</taxon>
        <taxon>Pezizomycotina</taxon>
        <taxon>Dothideomycetes</taxon>
        <taxon>Pleosporomycetidae</taxon>
        <taxon>Pleosporales</taxon>
        <taxon>Massarineae</taxon>
        <taxon>Didymosphaeriaceae</taxon>
        <taxon>Pseudopithomyces</taxon>
    </lineage>
</organism>
<keyword evidence="2" id="KW-1185">Reference proteome</keyword>
<reference evidence="1 2" key="1">
    <citation type="submission" date="2021-02" db="EMBL/GenBank/DDBJ databases">
        <title>Genome assembly of Pseudopithomyces chartarum.</title>
        <authorList>
            <person name="Jauregui R."/>
            <person name="Singh J."/>
            <person name="Voisey C."/>
        </authorList>
    </citation>
    <scope>NUCLEOTIDE SEQUENCE [LARGE SCALE GENOMIC DNA]</scope>
    <source>
        <strain evidence="1 2">AGR01</strain>
    </source>
</reference>
<dbReference type="AlphaFoldDB" id="A0AAN6M6R4"/>
<gene>
    <name evidence="1" type="ORF">GRF29_8g2607189</name>
</gene>
<accession>A0AAN6M6R4</accession>
<dbReference type="Proteomes" id="UP001280581">
    <property type="component" value="Unassembled WGS sequence"/>
</dbReference>
<proteinExistence type="predicted"/>
<protein>
    <submittedName>
        <fullName evidence="1">Uncharacterized protein</fullName>
    </submittedName>
</protein>
<dbReference type="EMBL" id="WVTA01000002">
    <property type="protein sequence ID" value="KAK3216210.1"/>
    <property type="molecule type" value="Genomic_DNA"/>
</dbReference>
<comment type="caution">
    <text evidence="1">The sequence shown here is derived from an EMBL/GenBank/DDBJ whole genome shotgun (WGS) entry which is preliminary data.</text>
</comment>
<evidence type="ECO:0000313" key="2">
    <source>
        <dbReference type="Proteomes" id="UP001280581"/>
    </source>
</evidence>
<sequence length="151" mass="17271">MEEYVQRVTSLGAYSPQDLPPEDLDQVLASLKQETLRVEVAKLLRPARVIPVSRAALQRLSTLLKFMMTPAKQNDERVQTMRSLNWPFLIICGLCLTQKSVETMKRELFDALIEQVAKTSQDHIQAILKDDEIRKIVLVSCTDQEFLQSKV</sequence>
<name>A0AAN6M6R4_9PLEO</name>